<dbReference type="RefSeq" id="WP_169412656.1">
    <property type="nucleotide sequence ID" value="NZ_JAAXKZ010000029.1"/>
</dbReference>
<dbReference type="EMBL" id="JAAXKZ010000029">
    <property type="protein sequence ID" value="NMH92017.1"/>
    <property type="molecule type" value="Genomic_DNA"/>
</dbReference>
<comment type="caution">
    <text evidence="1">The sequence shown here is derived from an EMBL/GenBank/DDBJ whole genome shotgun (WGS) entry which is preliminary data.</text>
</comment>
<reference evidence="1 2" key="1">
    <citation type="submission" date="2020-04" db="EMBL/GenBank/DDBJ databases">
        <authorList>
            <person name="Klaysubun C."/>
            <person name="Duangmal K."/>
            <person name="Lipun K."/>
        </authorList>
    </citation>
    <scope>NUCLEOTIDE SEQUENCE [LARGE SCALE GENOMIC DNA]</scope>
    <source>
        <strain evidence="1 2">DSM 45300</strain>
    </source>
</reference>
<accession>A0A848DH86</accession>
<evidence type="ECO:0000313" key="2">
    <source>
        <dbReference type="Proteomes" id="UP000586918"/>
    </source>
</evidence>
<organism evidence="1 2">
    <name type="scientific">Pseudonocardia bannensis</name>
    <dbReference type="NCBI Taxonomy" id="630973"/>
    <lineage>
        <taxon>Bacteria</taxon>
        <taxon>Bacillati</taxon>
        <taxon>Actinomycetota</taxon>
        <taxon>Actinomycetes</taxon>
        <taxon>Pseudonocardiales</taxon>
        <taxon>Pseudonocardiaceae</taxon>
        <taxon>Pseudonocardia</taxon>
    </lineage>
</organism>
<dbReference type="AlphaFoldDB" id="A0A848DH86"/>
<keyword evidence="2" id="KW-1185">Reference proteome</keyword>
<protein>
    <submittedName>
        <fullName evidence="1">Uncharacterized protein</fullName>
    </submittedName>
</protein>
<evidence type="ECO:0000313" key="1">
    <source>
        <dbReference type="EMBL" id="NMH92017.1"/>
    </source>
</evidence>
<name>A0A848DH86_9PSEU</name>
<proteinExistence type="predicted"/>
<sequence length="123" mass="13784">MSEHTQPAPAVLPNGFEDLARFRDWMVPTDRERVERRLSVPFVEVKAFYDEILPELDRILPYLQTRPPTDMSQEDANLLNLALSLVEVANAVEIYNQGPVMDGGDLRSFVSVIDKPLEAGSAA</sequence>
<gene>
    <name evidence="1" type="ORF">HF519_10625</name>
</gene>
<dbReference type="Proteomes" id="UP000586918">
    <property type="component" value="Unassembled WGS sequence"/>
</dbReference>